<evidence type="ECO:0000256" key="1">
    <source>
        <dbReference type="SAM" id="MobiDB-lite"/>
    </source>
</evidence>
<name>A0AAV2EBR9_9ROSI</name>
<organism evidence="2 3">
    <name type="scientific">Linum trigynum</name>
    <dbReference type="NCBI Taxonomy" id="586398"/>
    <lineage>
        <taxon>Eukaryota</taxon>
        <taxon>Viridiplantae</taxon>
        <taxon>Streptophyta</taxon>
        <taxon>Embryophyta</taxon>
        <taxon>Tracheophyta</taxon>
        <taxon>Spermatophyta</taxon>
        <taxon>Magnoliopsida</taxon>
        <taxon>eudicotyledons</taxon>
        <taxon>Gunneridae</taxon>
        <taxon>Pentapetalae</taxon>
        <taxon>rosids</taxon>
        <taxon>fabids</taxon>
        <taxon>Malpighiales</taxon>
        <taxon>Linaceae</taxon>
        <taxon>Linum</taxon>
    </lineage>
</organism>
<evidence type="ECO:0000313" key="3">
    <source>
        <dbReference type="Proteomes" id="UP001497516"/>
    </source>
</evidence>
<proteinExistence type="predicted"/>
<reference evidence="2 3" key="1">
    <citation type="submission" date="2024-04" db="EMBL/GenBank/DDBJ databases">
        <authorList>
            <person name="Fracassetti M."/>
        </authorList>
    </citation>
    <scope>NUCLEOTIDE SEQUENCE [LARGE SCALE GENOMIC DNA]</scope>
</reference>
<dbReference type="AlphaFoldDB" id="A0AAV2EBR9"/>
<evidence type="ECO:0000313" key="2">
    <source>
        <dbReference type="EMBL" id="CAL1383340.1"/>
    </source>
</evidence>
<gene>
    <name evidence="2" type="ORF">LTRI10_LOCUS24621</name>
</gene>
<feature type="compositionally biased region" description="Basic and acidic residues" evidence="1">
    <location>
        <begin position="26"/>
        <end position="35"/>
    </location>
</feature>
<dbReference type="Proteomes" id="UP001497516">
    <property type="component" value="Chromosome 4"/>
</dbReference>
<sequence>MATAVTNEGVGDSTAFLSSSFSPVARGRDELETKKGGPPSKRRGRLDGVSRARPSRRCRFPEVGLSWRRRRAVEQGRETRRGGVLEQSIRD</sequence>
<protein>
    <submittedName>
        <fullName evidence="2">Uncharacterized protein</fullName>
    </submittedName>
</protein>
<feature type="region of interest" description="Disordered" evidence="1">
    <location>
        <begin position="71"/>
        <end position="91"/>
    </location>
</feature>
<feature type="region of interest" description="Disordered" evidence="1">
    <location>
        <begin position="1"/>
        <end position="57"/>
    </location>
</feature>
<keyword evidence="3" id="KW-1185">Reference proteome</keyword>
<feature type="compositionally biased region" description="Basic and acidic residues" evidence="1">
    <location>
        <begin position="72"/>
        <end position="91"/>
    </location>
</feature>
<accession>A0AAV2EBR9</accession>
<dbReference type="EMBL" id="OZ034817">
    <property type="protein sequence ID" value="CAL1383340.1"/>
    <property type="molecule type" value="Genomic_DNA"/>
</dbReference>